<dbReference type="PROSITE" id="PS51466">
    <property type="entry name" value="PINIT"/>
    <property type="match status" value="1"/>
</dbReference>
<feature type="region of interest" description="Disordered" evidence="9">
    <location>
        <begin position="76"/>
        <end position="103"/>
    </location>
</feature>
<evidence type="ECO:0000256" key="1">
    <source>
        <dbReference type="ARBA" id="ARBA00004718"/>
    </source>
</evidence>
<evidence type="ECO:0000256" key="4">
    <source>
        <dbReference type="ARBA" id="ARBA00022723"/>
    </source>
</evidence>
<dbReference type="Proteomes" id="UP000193689">
    <property type="component" value="Unassembled WGS sequence"/>
</dbReference>
<keyword evidence="4" id="KW-0479">Metal-binding</keyword>
<keyword evidence="3" id="KW-0808">Transferase</keyword>
<dbReference type="Gene3D" id="3.30.40.10">
    <property type="entry name" value="Zinc/RING finger domain, C3HC4 (zinc finger)"/>
    <property type="match status" value="1"/>
</dbReference>
<comment type="caution">
    <text evidence="12">The sequence shown here is derived from an EMBL/GenBank/DDBJ whole genome shotgun (WGS) entry which is preliminary data.</text>
</comment>
<feature type="compositionally biased region" description="Pro residues" evidence="9">
    <location>
        <begin position="500"/>
        <end position="522"/>
    </location>
</feature>
<feature type="domain" description="SP-RING-type" evidence="10">
    <location>
        <begin position="302"/>
        <end position="383"/>
    </location>
</feature>
<feature type="domain" description="PINIT" evidence="11">
    <location>
        <begin position="100"/>
        <end position="274"/>
    </location>
</feature>
<dbReference type="FunCoup" id="A0A1Y2ED81">
    <property type="interactions" value="211"/>
</dbReference>
<protein>
    <submittedName>
        <fullName evidence="12">PINIT domain-domain-containing protein</fullName>
    </submittedName>
</protein>
<gene>
    <name evidence="12" type="ORF">BCR38DRAFT_333250</name>
</gene>
<keyword evidence="13" id="KW-1185">Reference proteome</keyword>
<evidence type="ECO:0000256" key="8">
    <source>
        <dbReference type="PROSITE-ProRule" id="PRU00452"/>
    </source>
</evidence>
<reference evidence="12 13" key="1">
    <citation type="submission" date="2016-07" db="EMBL/GenBank/DDBJ databases">
        <title>Pervasive Adenine N6-methylation of Active Genes in Fungi.</title>
        <authorList>
            <consortium name="DOE Joint Genome Institute"/>
            <person name="Mondo S.J."/>
            <person name="Dannebaum R.O."/>
            <person name="Kuo R.C."/>
            <person name="Labutti K."/>
            <person name="Haridas S."/>
            <person name="Kuo A."/>
            <person name="Salamov A."/>
            <person name="Ahrendt S.R."/>
            <person name="Lipzen A."/>
            <person name="Sullivan W."/>
            <person name="Andreopoulos W.B."/>
            <person name="Clum A."/>
            <person name="Lindquist E."/>
            <person name="Daum C."/>
            <person name="Ramamoorthy G.K."/>
            <person name="Gryganskyi A."/>
            <person name="Culley D."/>
            <person name="Magnuson J.K."/>
            <person name="James T.Y."/>
            <person name="O'Malley M.A."/>
            <person name="Stajich J.E."/>
            <person name="Spatafora J.W."/>
            <person name="Visel A."/>
            <person name="Grigoriev I.V."/>
        </authorList>
    </citation>
    <scope>NUCLEOTIDE SEQUENCE [LARGE SCALE GENOMIC DNA]</scope>
    <source>
        <strain evidence="12 13">CBS 129021</strain>
    </source>
</reference>
<feature type="compositionally biased region" description="Acidic residues" evidence="9">
    <location>
        <begin position="419"/>
        <end position="428"/>
    </location>
</feature>
<dbReference type="Pfam" id="PF14324">
    <property type="entry name" value="PINIT"/>
    <property type="match status" value="1"/>
</dbReference>
<dbReference type="GO" id="GO:0000785">
    <property type="term" value="C:chromatin"/>
    <property type="evidence" value="ECO:0007669"/>
    <property type="project" value="TreeGrafter"/>
</dbReference>
<feature type="region of interest" description="Disordered" evidence="9">
    <location>
        <begin position="382"/>
        <end position="530"/>
    </location>
</feature>
<feature type="compositionally biased region" description="Polar residues" evidence="9">
    <location>
        <begin position="436"/>
        <end position="469"/>
    </location>
</feature>
<dbReference type="RefSeq" id="XP_040719489.1">
    <property type="nucleotide sequence ID" value="XM_040855204.1"/>
</dbReference>
<evidence type="ECO:0000259" key="11">
    <source>
        <dbReference type="PROSITE" id="PS51466"/>
    </source>
</evidence>
<sequence>MASTSNSISSGEIAHLQTQLGTFLNKQLQSICAINGLKQSGIKADLQRRIIAALEENLHADPARYSQIRSSIQREMPNGRGQQQNNGTMGGGSGRGATYPANAIPQSFGQNGYNYGRGGYALEFKRSPFYTIESMIGEIRTCEETLAMSQHRNTITIPLKTSEFRDADRFAYDKNLRVMILCAEDDQGPQDISFPHQSELKVNSGEIKANLRGLKGKPGSTRPVDITSFLRLDKFSYQNNIEFTYALTNRVSKYSLPTSDSQKFYLALYVCKATPVEDLVMKIRGKKIARASVIQELTKAAHDPDVVATSQVLSLKCPLSYMRLRIPCRSVSCSHIQCFDGTSYLQLQEQGPQWVCPICNKSAPFDSLAIDEYAKDILDNTSESTEQVTIEPDGQWRKQSTAEPEPKKPRHSGVTASVIDDDDDDVVPLDDFSVISMRNTQTPSRSMLGTPASMSVNGGPTSANGSSSGTRKRPAEIIDLTLSDDDDEPIIRAPKRQNPGPTPTPSAAPAPPPAPLPAPPGLSFPNFQYS</sequence>
<keyword evidence="5 8" id="KW-0863">Zinc-finger</keyword>
<dbReference type="PANTHER" id="PTHR10782:SF4">
    <property type="entry name" value="TONALLI, ISOFORM E"/>
    <property type="match status" value="1"/>
</dbReference>
<evidence type="ECO:0000256" key="3">
    <source>
        <dbReference type="ARBA" id="ARBA00022679"/>
    </source>
</evidence>
<proteinExistence type="inferred from homology"/>
<dbReference type="GO" id="GO:0008270">
    <property type="term" value="F:zinc ion binding"/>
    <property type="evidence" value="ECO:0007669"/>
    <property type="project" value="UniProtKB-KW"/>
</dbReference>
<dbReference type="InterPro" id="IPR004181">
    <property type="entry name" value="Znf_MIZ"/>
</dbReference>
<dbReference type="InterPro" id="IPR023321">
    <property type="entry name" value="PINIT"/>
</dbReference>
<comment type="similarity">
    <text evidence="2">Belongs to the PIAS family.</text>
</comment>
<dbReference type="CDD" id="cd16792">
    <property type="entry name" value="SP-RING_Siz-like"/>
    <property type="match status" value="1"/>
</dbReference>
<dbReference type="SMART" id="SM00513">
    <property type="entry name" value="SAP"/>
    <property type="match status" value="1"/>
</dbReference>
<evidence type="ECO:0000256" key="9">
    <source>
        <dbReference type="SAM" id="MobiDB-lite"/>
    </source>
</evidence>
<dbReference type="InterPro" id="IPR031141">
    <property type="entry name" value="SIZ1/2_SP-RING"/>
</dbReference>
<dbReference type="Pfam" id="PF02891">
    <property type="entry name" value="zf-MIZ"/>
    <property type="match status" value="1"/>
</dbReference>
<evidence type="ECO:0000256" key="5">
    <source>
        <dbReference type="ARBA" id="ARBA00022771"/>
    </source>
</evidence>
<accession>A0A1Y2ED81</accession>
<evidence type="ECO:0000313" key="12">
    <source>
        <dbReference type="EMBL" id="ORY69539.1"/>
    </source>
</evidence>
<evidence type="ECO:0000313" key="13">
    <source>
        <dbReference type="Proteomes" id="UP000193689"/>
    </source>
</evidence>
<feature type="compositionally biased region" description="Low complexity" evidence="9">
    <location>
        <begin position="78"/>
        <end position="87"/>
    </location>
</feature>
<dbReference type="OrthoDB" id="28127at2759"/>
<dbReference type="InterPro" id="IPR038654">
    <property type="entry name" value="PINIT_sf"/>
</dbReference>
<evidence type="ECO:0000256" key="2">
    <source>
        <dbReference type="ARBA" id="ARBA00005383"/>
    </source>
</evidence>
<dbReference type="InterPro" id="IPR013083">
    <property type="entry name" value="Znf_RING/FYVE/PHD"/>
</dbReference>
<dbReference type="GeneID" id="63771416"/>
<dbReference type="PANTHER" id="PTHR10782">
    <property type="entry name" value="ZINC FINGER MIZ DOMAIN-CONTAINING PROTEIN"/>
    <property type="match status" value="1"/>
</dbReference>
<dbReference type="EMBL" id="MCFJ01000002">
    <property type="protein sequence ID" value="ORY69539.1"/>
    <property type="molecule type" value="Genomic_DNA"/>
</dbReference>
<keyword evidence="6" id="KW-0833">Ubl conjugation pathway</keyword>
<evidence type="ECO:0000256" key="6">
    <source>
        <dbReference type="ARBA" id="ARBA00022786"/>
    </source>
</evidence>
<dbReference type="GO" id="GO:0016925">
    <property type="term" value="P:protein sumoylation"/>
    <property type="evidence" value="ECO:0007669"/>
    <property type="project" value="UniProtKB-UniPathway"/>
</dbReference>
<dbReference type="InParanoid" id="A0A1Y2ED81"/>
<evidence type="ECO:0000256" key="7">
    <source>
        <dbReference type="ARBA" id="ARBA00022833"/>
    </source>
</evidence>
<dbReference type="AlphaFoldDB" id="A0A1Y2ED81"/>
<dbReference type="UniPathway" id="UPA00886"/>
<keyword evidence="7" id="KW-0862">Zinc</keyword>
<dbReference type="STRING" id="1141098.A0A1Y2ED81"/>
<comment type="pathway">
    <text evidence="1">Protein modification; protein sumoylation.</text>
</comment>
<organism evidence="12 13">
    <name type="scientific">Pseudomassariella vexata</name>
    <dbReference type="NCBI Taxonomy" id="1141098"/>
    <lineage>
        <taxon>Eukaryota</taxon>
        <taxon>Fungi</taxon>
        <taxon>Dikarya</taxon>
        <taxon>Ascomycota</taxon>
        <taxon>Pezizomycotina</taxon>
        <taxon>Sordariomycetes</taxon>
        <taxon>Xylariomycetidae</taxon>
        <taxon>Amphisphaeriales</taxon>
        <taxon>Pseudomassariaceae</taxon>
        <taxon>Pseudomassariella</taxon>
    </lineage>
</organism>
<dbReference type="InterPro" id="IPR003034">
    <property type="entry name" value="SAP_dom"/>
</dbReference>
<dbReference type="GO" id="GO:0061665">
    <property type="term" value="F:SUMO ligase activity"/>
    <property type="evidence" value="ECO:0007669"/>
    <property type="project" value="TreeGrafter"/>
</dbReference>
<name>A0A1Y2ED81_9PEZI</name>
<dbReference type="Gene3D" id="2.60.120.780">
    <property type="entry name" value="PINIT domain"/>
    <property type="match status" value="1"/>
</dbReference>
<dbReference type="PROSITE" id="PS51044">
    <property type="entry name" value="ZF_SP_RING"/>
    <property type="match status" value="1"/>
</dbReference>
<evidence type="ECO:0000259" key="10">
    <source>
        <dbReference type="PROSITE" id="PS51044"/>
    </source>
</evidence>